<keyword evidence="7" id="KW-1185">Reference proteome</keyword>
<keyword evidence="3" id="KW-0812">Transmembrane</keyword>
<gene>
    <name evidence="6" type="ORF">N7493_000945</name>
</gene>
<keyword evidence="2" id="KW-0813">Transport</keyword>
<evidence type="ECO:0000256" key="1">
    <source>
        <dbReference type="ARBA" id="ARBA00004141"/>
    </source>
</evidence>
<dbReference type="InterPro" id="IPR036259">
    <property type="entry name" value="MFS_trans_sf"/>
</dbReference>
<reference evidence="6" key="1">
    <citation type="journal article" date="2023" name="IMA Fungus">
        <title>Comparative genomic study of the Penicillium genus elucidates a diverse pangenome and 15 lateral gene transfer events.</title>
        <authorList>
            <person name="Petersen C."/>
            <person name="Sorensen T."/>
            <person name="Nielsen M.R."/>
            <person name="Sondergaard T.E."/>
            <person name="Sorensen J.L."/>
            <person name="Fitzpatrick D.A."/>
            <person name="Frisvad J.C."/>
            <person name="Nielsen K.L."/>
        </authorList>
    </citation>
    <scope>NUCLEOTIDE SEQUENCE</scope>
    <source>
        <strain evidence="6">IBT 17514</strain>
    </source>
</reference>
<evidence type="ECO:0000256" key="3">
    <source>
        <dbReference type="ARBA" id="ARBA00022692"/>
    </source>
</evidence>
<protein>
    <recommendedName>
        <fullName evidence="8">Major facilitator superfamily (MFS) profile domain-containing protein</fullName>
    </recommendedName>
</protein>
<evidence type="ECO:0000313" key="6">
    <source>
        <dbReference type="EMBL" id="KAJ5741073.1"/>
    </source>
</evidence>
<evidence type="ECO:0008006" key="8">
    <source>
        <dbReference type="Google" id="ProtNLM"/>
    </source>
</evidence>
<dbReference type="GO" id="GO:0016020">
    <property type="term" value="C:membrane"/>
    <property type="evidence" value="ECO:0007669"/>
    <property type="project" value="UniProtKB-SubCell"/>
</dbReference>
<dbReference type="EMBL" id="JAQJAN010000001">
    <property type="protein sequence ID" value="KAJ5741073.1"/>
    <property type="molecule type" value="Genomic_DNA"/>
</dbReference>
<dbReference type="GO" id="GO:0033229">
    <property type="term" value="F:cysteine transmembrane transporter activity"/>
    <property type="evidence" value="ECO:0007669"/>
    <property type="project" value="TreeGrafter"/>
</dbReference>
<keyword evidence="5" id="KW-0472">Membrane</keyword>
<dbReference type="Proteomes" id="UP001215712">
    <property type="component" value="Unassembled WGS sequence"/>
</dbReference>
<evidence type="ECO:0000256" key="5">
    <source>
        <dbReference type="ARBA" id="ARBA00023136"/>
    </source>
</evidence>
<dbReference type="AlphaFoldDB" id="A0AAD6N188"/>
<comment type="subcellular location">
    <subcellularLocation>
        <location evidence="1">Membrane</location>
        <topology evidence="1">Multi-pass membrane protein</topology>
    </subcellularLocation>
</comment>
<dbReference type="PANTHER" id="PTHR43791:SF63">
    <property type="entry name" value="HIGH AFFINITY CYSTEINE TRANSPORTER"/>
    <property type="match status" value="1"/>
</dbReference>
<accession>A0AAD6N188</accession>
<keyword evidence="4" id="KW-1133">Transmembrane helix</keyword>
<proteinExistence type="predicted"/>
<comment type="caution">
    <text evidence="6">The sequence shown here is derived from an EMBL/GenBank/DDBJ whole genome shotgun (WGS) entry which is preliminary data.</text>
</comment>
<evidence type="ECO:0000256" key="4">
    <source>
        <dbReference type="ARBA" id="ARBA00022989"/>
    </source>
</evidence>
<organism evidence="6 7">
    <name type="scientific">Penicillium malachiteum</name>
    <dbReference type="NCBI Taxonomy" id="1324776"/>
    <lineage>
        <taxon>Eukaryota</taxon>
        <taxon>Fungi</taxon>
        <taxon>Dikarya</taxon>
        <taxon>Ascomycota</taxon>
        <taxon>Pezizomycotina</taxon>
        <taxon>Eurotiomycetes</taxon>
        <taxon>Eurotiomycetidae</taxon>
        <taxon>Eurotiales</taxon>
        <taxon>Aspergillaceae</taxon>
        <taxon>Penicillium</taxon>
    </lineage>
</organism>
<sequence length="178" mass="19625">MAAVKNENFMSLSETIVTDSVHLESIDVSKENEMNYDLVDPEVAKYAIGQAIEISAEDDKLLKQLMDQRILAIMVGTYFLQDLDKSTISFASIMGIREDTHLLGLQVFLSPVLLLIYVSDSECIVWGTALACSAGCQSFAGLVTTRTILGMSEAYYQPIFVIISGAFYKREEQSTGLS</sequence>
<evidence type="ECO:0000313" key="7">
    <source>
        <dbReference type="Proteomes" id="UP001215712"/>
    </source>
</evidence>
<reference evidence="6" key="2">
    <citation type="submission" date="2023-01" db="EMBL/GenBank/DDBJ databases">
        <authorList>
            <person name="Petersen C."/>
        </authorList>
    </citation>
    <scope>NUCLEOTIDE SEQUENCE</scope>
    <source>
        <strain evidence="6">IBT 17514</strain>
    </source>
</reference>
<evidence type="ECO:0000256" key="2">
    <source>
        <dbReference type="ARBA" id="ARBA00022448"/>
    </source>
</evidence>
<dbReference type="SUPFAM" id="SSF103473">
    <property type="entry name" value="MFS general substrate transporter"/>
    <property type="match status" value="1"/>
</dbReference>
<dbReference type="PANTHER" id="PTHR43791">
    <property type="entry name" value="PERMEASE-RELATED"/>
    <property type="match status" value="1"/>
</dbReference>
<name>A0AAD6N188_9EURO</name>